<dbReference type="HOGENOM" id="CLU_1564102_0_0_1"/>
<dbReference type="Proteomes" id="UP000011082">
    <property type="component" value="Unassembled WGS sequence"/>
</dbReference>
<keyword evidence="2" id="KW-1185">Reference proteome</keyword>
<dbReference type="GeneID" id="19882661"/>
<dbReference type="VEuPathDB" id="MicrosporidiaDB:VICG_01951"/>
<evidence type="ECO:0000313" key="2">
    <source>
        <dbReference type="Proteomes" id="UP000011082"/>
    </source>
</evidence>
<sequence>MQTQFFNYQVLDQSKLNELISNEKCIVIYDKKPNLEASNVCLCDLSTFKISSWKSNFNLEQREVVVFQLKNFSPDVVDSFFRNVYKRVIIFTSDTVFRDKIFGNPTYNTKINLIPNAACYFPVELQSNEAFKALISNLKNQSSDLSGKHITYLYHISACYYEFCAFKHLQI</sequence>
<accession>L2GL19</accession>
<protein>
    <submittedName>
        <fullName evidence="1">Uncharacterized protein</fullName>
    </submittedName>
</protein>
<evidence type="ECO:0000313" key="1">
    <source>
        <dbReference type="EMBL" id="ELA40992.1"/>
    </source>
</evidence>
<dbReference type="AlphaFoldDB" id="L2GL19"/>
<name>L2GL19_VITCO</name>
<dbReference type="RefSeq" id="XP_007605396.1">
    <property type="nucleotide sequence ID" value="XM_007605334.1"/>
</dbReference>
<organism evidence="1 2">
    <name type="scientific">Vittaforma corneae (strain ATCC 50505)</name>
    <name type="common">Microsporidian parasite</name>
    <name type="synonym">Nosema corneum</name>
    <dbReference type="NCBI Taxonomy" id="993615"/>
    <lineage>
        <taxon>Eukaryota</taxon>
        <taxon>Fungi</taxon>
        <taxon>Fungi incertae sedis</taxon>
        <taxon>Microsporidia</taxon>
        <taxon>Nosematidae</taxon>
        <taxon>Vittaforma</taxon>
    </lineage>
</organism>
<dbReference type="EMBL" id="JH370152">
    <property type="protein sequence ID" value="ELA40992.1"/>
    <property type="molecule type" value="Genomic_DNA"/>
</dbReference>
<proteinExistence type="predicted"/>
<reference evidence="2" key="1">
    <citation type="submission" date="2011-05" db="EMBL/GenBank/DDBJ databases">
        <title>The genome sequence of Vittaforma corneae strain ATCC 50505.</title>
        <authorList>
            <consortium name="The Broad Institute Genome Sequencing Platform"/>
            <person name="Cuomo C."/>
            <person name="Didier E."/>
            <person name="Bowers L."/>
            <person name="Young S.K."/>
            <person name="Zeng Q."/>
            <person name="Gargeya S."/>
            <person name="Fitzgerald M."/>
            <person name="Haas B."/>
            <person name="Abouelleil A."/>
            <person name="Alvarado L."/>
            <person name="Arachchi H.M."/>
            <person name="Berlin A."/>
            <person name="Chapman S.B."/>
            <person name="Gearin G."/>
            <person name="Goldberg J."/>
            <person name="Griggs A."/>
            <person name="Gujja S."/>
            <person name="Hansen M."/>
            <person name="Heiman D."/>
            <person name="Howarth C."/>
            <person name="Larimer J."/>
            <person name="Lui A."/>
            <person name="MacDonald P.J.P."/>
            <person name="McCowen C."/>
            <person name="Montmayeur A."/>
            <person name="Murphy C."/>
            <person name="Neiman D."/>
            <person name="Pearson M."/>
            <person name="Priest M."/>
            <person name="Roberts A."/>
            <person name="Saif S."/>
            <person name="Shea T."/>
            <person name="Sisk P."/>
            <person name="Stolte C."/>
            <person name="Sykes S."/>
            <person name="Wortman J."/>
            <person name="Nusbaum C."/>
            <person name="Birren B."/>
        </authorList>
    </citation>
    <scope>NUCLEOTIDE SEQUENCE [LARGE SCALE GENOMIC DNA]</scope>
    <source>
        <strain evidence="2">ATCC 50505</strain>
    </source>
</reference>
<dbReference type="InParanoid" id="L2GL19"/>
<gene>
    <name evidence="1" type="ORF">VICG_01951</name>
</gene>